<gene>
    <name evidence="2" type="ORF">ATO3_26565</name>
</gene>
<dbReference type="PANTHER" id="PTHR12706">
    <property type="entry name" value="STRAWBERRY NOTCH-RELATED"/>
    <property type="match status" value="1"/>
</dbReference>
<dbReference type="EMBL" id="AQQR01000030">
    <property type="protein sequence ID" value="OWU67266.1"/>
    <property type="molecule type" value="Genomic_DNA"/>
</dbReference>
<feature type="non-terminal residue" evidence="2">
    <location>
        <position position="1"/>
    </location>
</feature>
<accession>A0A225NF89</accession>
<dbReference type="Proteomes" id="UP000215377">
    <property type="component" value="Unassembled WGS sequence"/>
</dbReference>
<dbReference type="AlphaFoldDB" id="A0A225NF89"/>
<evidence type="ECO:0000259" key="1">
    <source>
        <dbReference type="Pfam" id="PF13871"/>
    </source>
</evidence>
<dbReference type="InterPro" id="IPR026937">
    <property type="entry name" value="SBNO_Helicase_C_dom"/>
</dbReference>
<dbReference type="RefSeq" id="WP_198963358.1">
    <property type="nucleotide sequence ID" value="NZ_AQQR01000030.1"/>
</dbReference>
<reference evidence="2 3" key="1">
    <citation type="submission" date="2013-04" db="EMBL/GenBank/DDBJ databases">
        <title>Oceanicola sp. 22II1-22F33 Genome Sequencing.</title>
        <authorList>
            <person name="Lai Q."/>
            <person name="Li G."/>
            <person name="Shao Z."/>
        </authorList>
    </citation>
    <scope>NUCLEOTIDE SEQUENCE [LARGE SCALE GENOMIC DNA]</scope>
    <source>
        <strain evidence="2 3">22II1-22F33</strain>
    </source>
</reference>
<keyword evidence="2" id="KW-0489">Methyltransferase</keyword>
<proteinExistence type="predicted"/>
<dbReference type="GO" id="GO:0032259">
    <property type="term" value="P:methylation"/>
    <property type="evidence" value="ECO:0007669"/>
    <property type="project" value="UniProtKB-KW"/>
</dbReference>
<dbReference type="InterPro" id="IPR026741">
    <property type="entry name" value="SNO"/>
</dbReference>
<feature type="domain" description="Strawberry notch helicase C" evidence="1">
    <location>
        <begin position="175"/>
        <end position="431"/>
    </location>
</feature>
<dbReference type="Pfam" id="PF13871">
    <property type="entry name" value="Helicase_C_4"/>
    <property type="match status" value="1"/>
</dbReference>
<keyword evidence="3" id="KW-1185">Reference proteome</keyword>
<comment type="caution">
    <text evidence="2">The sequence shown here is derived from an EMBL/GenBank/DDBJ whole genome shotgun (WGS) entry which is preliminary data.</text>
</comment>
<organism evidence="2 3">
    <name type="scientific">Marinibacterium profundimaris</name>
    <dbReference type="NCBI Taxonomy" id="1679460"/>
    <lineage>
        <taxon>Bacteria</taxon>
        <taxon>Pseudomonadati</taxon>
        <taxon>Pseudomonadota</taxon>
        <taxon>Alphaproteobacteria</taxon>
        <taxon>Rhodobacterales</taxon>
        <taxon>Paracoccaceae</taxon>
        <taxon>Marinibacterium</taxon>
    </lineage>
</organism>
<keyword evidence="2" id="KW-0808">Transferase</keyword>
<sequence>LRIIASSRLAVIHNNLDAAMEAANITGSEGTLNRQAKSAARSAFESTKQRFFGHLLTSMKTPTLIRSIDADLAAGHAAVIQIVSTGEALMERRLAEIPTQEWNDISVDVTPREYVGSYLLHSFPVQLYEPFTDGEGSLSSRPVFRDGQPVESREAVARRDEMLEQLGSLPPVPGALDQIVQRFGTDVVAEVTGRSRRIVRKGEGASARLVVENRAPSANLAETSAFMDDRKRILVFSDAGGTGRSYHADLLARNQRLRVHYLLEPGWKADTAIQGLGRTNRTNQAQPPLFRPIATDVKAEKRFLSTIARRLDTLGAITRGQRQTGGQGLFRPEDNLESAYARDALRQLYLLIVRGKVEGCSLERFETATGLKLMDSNGIKDDLPPITTFLNRLLALTIELQGILFSAFEQLLQARIDGAVASGTYDMGLETLRAESFVVTNRQVIHTHPGTGAETRLLTLTARKRNQPISLDAALAELDDPRARLLINERSCRAAVQIPTTSVMLDDGEIERRVRLIRPMEAVSFPVRAMEETHWLQVDRADFATTWRAELAEVPEFTDSILHMVTGLLLPIWKRLPQESSRVYRLQTDEGERIIGRRVSAAWAANAATSGVMTSITPDEAYAALIEGLTVFDLAEGLQLRRSRVMAASRIELTGFTDTMRDRLRTYGLFSEIISWKLRFFVPVDASGPAIIGKLLDRFPIERISEREAA</sequence>
<dbReference type="GO" id="GO:0006355">
    <property type="term" value="P:regulation of DNA-templated transcription"/>
    <property type="evidence" value="ECO:0007669"/>
    <property type="project" value="InterPro"/>
</dbReference>
<evidence type="ECO:0000313" key="3">
    <source>
        <dbReference type="Proteomes" id="UP000215377"/>
    </source>
</evidence>
<dbReference type="PANTHER" id="PTHR12706:SF30">
    <property type="entry name" value="PROTEIN STRAWBERRY NOTCH-RELATED"/>
    <property type="match status" value="1"/>
</dbReference>
<evidence type="ECO:0000313" key="2">
    <source>
        <dbReference type="EMBL" id="OWU67266.1"/>
    </source>
</evidence>
<protein>
    <submittedName>
        <fullName evidence="2">Methylase</fullName>
    </submittedName>
</protein>
<dbReference type="GO" id="GO:0008168">
    <property type="term" value="F:methyltransferase activity"/>
    <property type="evidence" value="ECO:0007669"/>
    <property type="project" value="UniProtKB-KW"/>
</dbReference>
<name>A0A225NF89_9RHOB</name>